<organism evidence="8 9">
    <name type="scientific">Hyphomicrobium album</name>
    <dbReference type="NCBI Taxonomy" id="2665159"/>
    <lineage>
        <taxon>Bacteria</taxon>
        <taxon>Pseudomonadati</taxon>
        <taxon>Pseudomonadota</taxon>
        <taxon>Alphaproteobacteria</taxon>
        <taxon>Hyphomicrobiales</taxon>
        <taxon>Hyphomicrobiaceae</taxon>
        <taxon>Hyphomicrobium</taxon>
    </lineage>
</organism>
<evidence type="ECO:0000256" key="6">
    <source>
        <dbReference type="PIRSR" id="PIRSR000410-1"/>
    </source>
</evidence>
<feature type="binding site" evidence="6">
    <location>
        <position position="92"/>
    </location>
    <ligand>
        <name>S-adenosyl-L-methionine</name>
        <dbReference type="ChEBI" id="CHEBI:59789"/>
    </ligand>
</feature>
<dbReference type="InterPro" id="IPR026024">
    <property type="entry name" value="Chemotaxis_MeTrfase_CheR"/>
</dbReference>
<dbReference type="PIRSF" id="PIRSF000410">
    <property type="entry name" value="CheR"/>
    <property type="match status" value="1"/>
</dbReference>
<dbReference type="Pfam" id="PF01739">
    <property type="entry name" value="CheR"/>
    <property type="match status" value="1"/>
</dbReference>
<dbReference type="AlphaFoldDB" id="A0A6I3KKA2"/>
<proteinExistence type="predicted"/>
<evidence type="ECO:0000256" key="1">
    <source>
        <dbReference type="ARBA" id="ARBA00001541"/>
    </source>
</evidence>
<keyword evidence="9" id="KW-1185">Reference proteome</keyword>
<feature type="binding site" evidence="6">
    <location>
        <position position="98"/>
    </location>
    <ligand>
        <name>S-adenosyl-L-methionine</name>
        <dbReference type="ChEBI" id="CHEBI:59789"/>
    </ligand>
</feature>
<dbReference type="GO" id="GO:0032259">
    <property type="term" value="P:methylation"/>
    <property type="evidence" value="ECO:0007669"/>
    <property type="project" value="UniProtKB-KW"/>
</dbReference>
<feature type="binding site" evidence="6">
    <location>
        <begin position="238"/>
        <end position="239"/>
    </location>
    <ligand>
        <name>S-adenosyl-L-methionine</name>
        <dbReference type="ChEBI" id="CHEBI:59789"/>
    </ligand>
</feature>
<dbReference type="Gene3D" id="3.40.50.150">
    <property type="entry name" value="Vaccinia Virus protein VP39"/>
    <property type="match status" value="1"/>
</dbReference>
<dbReference type="PROSITE" id="PS50123">
    <property type="entry name" value="CHER"/>
    <property type="match status" value="1"/>
</dbReference>
<evidence type="ECO:0000256" key="5">
    <source>
        <dbReference type="PIRNR" id="PIRNR000410"/>
    </source>
</evidence>
<dbReference type="SUPFAM" id="SSF53335">
    <property type="entry name" value="S-adenosyl-L-methionine-dependent methyltransferases"/>
    <property type="match status" value="1"/>
</dbReference>
<dbReference type="EC" id="2.1.1.80" evidence="5"/>
<comment type="catalytic activity">
    <reaction evidence="1 5">
        <text>L-glutamyl-[protein] + S-adenosyl-L-methionine = [protein]-L-glutamate 5-O-methyl ester + S-adenosyl-L-homocysteine</text>
        <dbReference type="Rhea" id="RHEA:24452"/>
        <dbReference type="Rhea" id="RHEA-COMP:10208"/>
        <dbReference type="Rhea" id="RHEA-COMP:10311"/>
        <dbReference type="ChEBI" id="CHEBI:29973"/>
        <dbReference type="ChEBI" id="CHEBI:57856"/>
        <dbReference type="ChEBI" id="CHEBI:59789"/>
        <dbReference type="ChEBI" id="CHEBI:82795"/>
        <dbReference type="EC" id="2.1.1.80"/>
    </reaction>
</comment>
<keyword evidence="2 5" id="KW-0489">Methyltransferase</keyword>
<feature type="binding site" evidence="6">
    <location>
        <position position="136"/>
    </location>
    <ligand>
        <name>S-adenosyl-L-methionine</name>
        <dbReference type="ChEBI" id="CHEBI:59789"/>
    </ligand>
</feature>
<keyword evidence="4 5" id="KW-0949">S-adenosyl-L-methionine</keyword>
<dbReference type="RefSeq" id="WP_154739150.1">
    <property type="nucleotide sequence ID" value="NZ_WMBQ01000001.1"/>
</dbReference>
<evidence type="ECO:0000313" key="9">
    <source>
        <dbReference type="Proteomes" id="UP000440694"/>
    </source>
</evidence>
<dbReference type="EMBL" id="WMBQ01000001">
    <property type="protein sequence ID" value="MTD94773.1"/>
    <property type="molecule type" value="Genomic_DNA"/>
</dbReference>
<evidence type="ECO:0000256" key="2">
    <source>
        <dbReference type="ARBA" id="ARBA00022603"/>
    </source>
</evidence>
<dbReference type="Proteomes" id="UP000440694">
    <property type="component" value="Unassembled WGS sequence"/>
</dbReference>
<dbReference type="SUPFAM" id="SSF47757">
    <property type="entry name" value="Chemotaxis receptor methyltransferase CheR, N-terminal domain"/>
    <property type="match status" value="1"/>
</dbReference>
<dbReference type="PANTHER" id="PTHR24422:SF19">
    <property type="entry name" value="CHEMOTAXIS PROTEIN METHYLTRANSFERASE"/>
    <property type="match status" value="1"/>
</dbReference>
<dbReference type="Pfam" id="PF03705">
    <property type="entry name" value="CheR_N"/>
    <property type="match status" value="1"/>
</dbReference>
<dbReference type="InterPro" id="IPR022642">
    <property type="entry name" value="CheR_C"/>
</dbReference>
<reference evidence="8 9" key="1">
    <citation type="submission" date="2019-11" db="EMBL/GenBank/DDBJ databases">
        <title>Identification of a novel strain.</title>
        <authorList>
            <person name="Xu Q."/>
            <person name="Wang G."/>
        </authorList>
    </citation>
    <scope>NUCLEOTIDE SEQUENCE [LARGE SCALE GENOMIC DNA]</scope>
    <source>
        <strain evidence="9">xq</strain>
    </source>
</reference>
<dbReference type="InterPro" id="IPR050903">
    <property type="entry name" value="Bact_Chemotaxis_MeTrfase"/>
</dbReference>
<feature type="binding site" evidence="6">
    <location>
        <begin position="221"/>
        <end position="222"/>
    </location>
    <ligand>
        <name>S-adenosyl-L-methionine</name>
        <dbReference type="ChEBI" id="CHEBI:59789"/>
    </ligand>
</feature>
<feature type="domain" description="CheR-type methyltransferase" evidence="7">
    <location>
        <begin position="15"/>
        <end position="295"/>
    </location>
</feature>
<dbReference type="InterPro" id="IPR022641">
    <property type="entry name" value="CheR_N"/>
</dbReference>
<dbReference type="InterPro" id="IPR000780">
    <property type="entry name" value="CheR_MeTrfase"/>
</dbReference>
<comment type="caution">
    <text evidence="8">The sequence shown here is derived from an EMBL/GenBank/DDBJ whole genome shotgun (WGS) entry which is preliminary data.</text>
</comment>
<feature type="binding site" evidence="6">
    <location>
        <position position="94"/>
    </location>
    <ligand>
        <name>S-adenosyl-L-methionine</name>
        <dbReference type="ChEBI" id="CHEBI:59789"/>
    </ligand>
</feature>
<sequence length="298" mass="33027">MKPALANAGKRAKPLIDGEFPLTKADFQQIAGIAQADAGIDLCEAKASLVYSRLTKRLRLLRLESFQNYCALLSSEYGGEERQHMVAALTTNVTRFFREQHHFEHLKAHVVEPLVATARAGGTVRIWSAACSSGEEPYSIALSILSAMPDAASLDVKVLATDIDPDVLRKGQAGVYGEAAMAPVPADKRQRWFTPQADAEGGKAWRAGGELRKLVTFRNLNLIGHWPMRGPFHAIFCRNALIYFKEETQLEVWSRFVPLLAPAGRLYIGHSERLFGDVASMFVNEAITTYRLRKELDA</sequence>
<evidence type="ECO:0000256" key="3">
    <source>
        <dbReference type="ARBA" id="ARBA00022679"/>
    </source>
</evidence>
<dbReference type="PRINTS" id="PR00996">
    <property type="entry name" value="CHERMTFRASE"/>
</dbReference>
<evidence type="ECO:0000259" key="7">
    <source>
        <dbReference type="PROSITE" id="PS50123"/>
    </source>
</evidence>
<keyword evidence="3 5" id="KW-0808">Transferase</keyword>
<gene>
    <name evidence="8" type="ORF">GIW81_10570</name>
</gene>
<evidence type="ECO:0000313" key="8">
    <source>
        <dbReference type="EMBL" id="MTD94773.1"/>
    </source>
</evidence>
<dbReference type="GO" id="GO:0008983">
    <property type="term" value="F:protein-glutamate O-methyltransferase activity"/>
    <property type="evidence" value="ECO:0007669"/>
    <property type="project" value="UniProtKB-EC"/>
</dbReference>
<dbReference type="InterPro" id="IPR036804">
    <property type="entry name" value="CheR_N_sf"/>
</dbReference>
<dbReference type="SMART" id="SM00138">
    <property type="entry name" value="MeTrc"/>
    <property type="match status" value="1"/>
</dbReference>
<dbReference type="PANTHER" id="PTHR24422">
    <property type="entry name" value="CHEMOTAXIS PROTEIN METHYLTRANSFERASE"/>
    <property type="match status" value="1"/>
</dbReference>
<dbReference type="Gene3D" id="1.10.155.10">
    <property type="entry name" value="Chemotaxis receptor methyltransferase CheR, N-terminal domain"/>
    <property type="match status" value="1"/>
</dbReference>
<name>A0A6I3KKA2_9HYPH</name>
<feature type="binding site" evidence="6">
    <location>
        <position position="162"/>
    </location>
    <ligand>
        <name>S-adenosyl-L-methionine</name>
        <dbReference type="ChEBI" id="CHEBI:59789"/>
    </ligand>
</feature>
<evidence type="ECO:0000256" key="4">
    <source>
        <dbReference type="ARBA" id="ARBA00022691"/>
    </source>
</evidence>
<accession>A0A6I3KKA2</accession>
<comment type="function">
    <text evidence="5">Methylation of the membrane-bound methyl-accepting chemotaxis proteins (MCP) to form gamma-glutamyl methyl ester residues in MCP.</text>
</comment>
<protein>
    <recommendedName>
        <fullName evidence="5">Chemotaxis protein methyltransferase</fullName>
        <ecNumber evidence="5">2.1.1.80</ecNumber>
    </recommendedName>
</protein>
<dbReference type="InterPro" id="IPR029063">
    <property type="entry name" value="SAM-dependent_MTases_sf"/>
</dbReference>